<feature type="region of interest" description="Disordered" evidence="1">
    <location>
        <begin position="30"/>
        <end position="97"/>
    </location>
</feature>
<feature type="compositionally biased region" description="Acidic residues" evidence="1">
    <location>
        <begin position="61"/>
        <end position="71"/>
    </location>
</feature>
<feature type="compositionally biased region" description="Polar residues" evidence="1">
    <location>
        <begin position="85"/>
        <end position="94"/>
    </location>
</feature>
<reference evidence="2 3" key="1">
    <citation type="journal article" date="2016" name="Genome Biol. Evol.">
        <title>Divergent and convergent evolution of fungal pathogenicity.</title>
        <authorList>
            <person name="Shang Y."/>
            <person name="Xiao G."/>
            <person name="Zheng P."/>
            <person name="Cen K."/>
            <person name="Zhan S."/>
            <person name="Wang C."/>
        </authorList>
    </citation>
    <scope>NUCLEOTIDE SEQUENCE [LARGE SCALE GENOMIC DNA]</scope>
    <source>
        <strain evidence="2 3">RCEF 3172</strain>
    </source>
</reference>
<evidence type="ECO:0000313" key="3">
    <source>
        <dbReference type="Proteomes" id="UP000076863"/>
    </source>
</evidence>
<feature type="compositionally biased region" description="Low complexity" evidence="1">
    <location>
        <begin position="149"/>
        <end position="162"/>
    </location>
</feature>
<feature type="compositionally biased region" description="Basic and acidic residues" evidence="1">
    <location>
        <begin position="46"/>
        <end position="55"/>
    </location>
</feature>
<gene>
    <name evidence="2" type="ORF">BBO_07586</name>
</gene>
<feature type="compositionally biased region" description="Basic and acidic residues" evidence="1">
    <location>
        <begin position="130"/>
        <end position="140"/>
    </location>
</feature>
<sequence length="176" mass="19198">MYGSYGSYSSMSIGSAPMNIYTSVTSRDESCAFPSWPRRSSLSSSNKDDVSHEPRASSYLSDDDLFLDDEPSSSGSGSESDDIRSVSSAGSASPPTLGLVLASPVRAAPSEAEILEMQRQRLNVRKDLIRMVQQEKERRKQQASKSRRTAAASKKSSGKTTRNNNYTMAPIKEAEE</sequence>
<protein>
    <submittedName>
        <fullName evidence="2">Uncharacterized protein</fullName>
    </submittedName>
</protein>
<dbReference type="OrthoDB" id="5294241at2759"/>
<dbReference type="Proteomes" id="UP000076863">
    <property type="component" value="Unassembled WGS sequence"/>
</dbReference>
<evidence type="ECO:0000313" key="2">
    <source>
        <dbReference type="EMBL" id="OAA37556.1"/>
    </source>
</evidence>
<organism evidence="2 3">
    <name type="scientific">Beauveria brongniartii RCEF 3172</name>
    <dbReference type="NCBI Taxonomy" id="1081107"/>
    <lineage>
        <taxon>Eukaryota</taxon>
        <taxon>Fungi</taxon>
        <taxon>Dikarya</taxon>
        <taxon>Ascomycota</taxon>
        <taxon>Pezizomycotina</taxon>
        <taxon>Sordariomycetes</taxon>
        <taxon>Hypocreomycetidae</taxon>
        <taxon>Hypocreales</taxon>
        <taxon>Cordycipitaceae</taxon>
        <taxon>Beauveria</taxon>
        <taxon>Beauveria brongniartii</taxon>
    </lineage>
</organism>
<feature type="compositionally biased region" description="Low complexity" evidence="1">
    <location>
        <begin position="34"/>
        <end position="45"/>
    </location>
</feature>
<dbReference type="EMBL" id="AZHA01000030">
    <property type="protein sequence ID" value="OAA37556.1"/>
    <property type="molecule type" value="Genomic_DNA"/>
</dbReference>
<comment type="caution">
    <text evidence="2">The sequence shown here is derived from an EMBL/GenBank/DDBJ whole genome shotgun (WGS) entry which is preliminary data.</text>
</comment>
<evidence type="ECO:0000256" key="1">
    <source>
        <dbReference type="SAM" id="MobiDB-lite"/>
    </source>
</evidence>
<name>A0A166Z4Q4_9HYPO</name>
<keyword evidence="3" id="KW-1185">Reference proteome</keyword>
<dbReference type="AlphaFoldDB" id="A0A166Z4Q4"/>
<feature type="region of interest" description="Disordered" evidence="1">
    <location>
        <begin position="130"/>
        <end position="176"/>
    </location>
</feature>
<proteinExistence type="predicted"/>
<accession>A0A166Z4Q4</accession>